<feature type="transmembrane region" description="Helical" evidence="2">
    <location>
        <begin position="40"/>
        <end position="61"/>
    </location>
</feature>
<dbReference type="EMBL" id="JAVLVT010000001">
    <property type="protein sequence ID" value="MDS1268930.1"/>
    <property type="molecule type" value="Genomic_DNA"/>
</dbReference>
<feature type="transmembrane region" description="Helical" evidence="2">
    <location>
        <begin position="73"/>
        <end position="94"/>
    </location>
</feature>
<dbReference type="RefSeq" id="WP_310910439.1">
    <property type="nucleotide sequence ID" value="NZ_JAVLVT010000001.1"/>
</dbReference>
<keyword evidence="2" id="KW-0472">Membrane</keyword>
<keyword evidence="4" id="KW-1185">Reference proteome</keyword>
<evidence type="ECO:0000313" key="3">
    <source>
        <dbReference type="EMBL" id="MDS1268930.1"/>
    </source>
</evidence>
<organism evidence="3 4">
    <name type="scientific">Lipingzhangella rawalii</name>
    <dbReference type="NCBI Taxonomy" id="2055835"/>
    <lineage>
        <taxon>Bacteria</taxon>
        <taxon>Bacillati</taxon>
        <taxon>Actinomycetota</taxon>
        <taxon>Actinomycetes</taxon>
        <taxon>Streptosporangiales</taxon>
        <taxon>Nocardiopsidaceae</taxon>
        <taxon>Lipingzhangella</taxon>
    </lineage>
</organism>
<sequence length="155" mass="16325">MGEEFQYAGEMLGATLFLVGMIISWMVWRRRGAAYGLRGVSWSLLALAAGLIGLIEALWGFVSTLFGSILNPILWAGFAVGGLGVLLYVVTGVMKARGLGTSGRGKRAAATTEAPPEDNSAAGESEAQPQQVAASSESGDDFSDIEELLRRRGIS</sequence>
<comment type="caution">
    <text evidence="3">The sequence shown here is derived from an EMBL/GenBank/DDBJ whole genome shotgun (WGS) entry which is preliminary data.</text>
</comment>
<evidence type="ECO:0000256" key="2">
    <source>
        <dbReference type="SAM" id="Phobius"/>
    </source>
</evidence>
<feature type="transmembrane region" description="Helical" evidence="2">
    <location>
        <begin position="6"/>
        <end position="28"/>
    </location>
</feature>
<keyword evidence="2" id="KW-1133">Transmembrane helix</keyword>
<feature type="compositionally biased region" description="Polar residues" evidence="1">
    <location>
        <begin position="127"/>
        <end position="137"/>
    </location>
</feature>
<evidence type="ECO:0000313" key="4">
    <source>
        <dbReference type="Proteomes" id="UP001250214"/>
    </source>
</evidence>
<evidence type="ECO:0000256" key="1">
    <source>
        <dbReference type="SAM" id="MobiDB-lite"/>
    </source>
</evidence>
<protein>
    <submittedName>
        <fullName evidence="3">Cellulose synthase</fullName>
    </submittedName>
</protein>
<dbReference type="Proteomes" id="UP001250214">
    <property type="component" value="Unassembled WGS sequence"/>
</dbReference>
<name>A0ABU2H0U8_9ACTN</name>
<reference evidence="4" key="1">
    <citation type="submission" date="2023-07" db="EMBL/GenBank/DDBJ databases">
        <title>Novel species in the genus Lipingzhangella isolated from Sambhar Salt Lake.</title>
        <authorList>
            <person name="Jiya N."/>
            <person name="Kajale S."/>
            <person name="Sharma A."/>
        </authorList>
    </citation>
    <scope>NUCLEOTIDE SEQUENCE [LARGE SCALE GENOMIC DNA]</scope>
    <source>
        <strain evidence="4">LS1_29</strain>
    </source>
</reference>
<accession>A0ABU2H0U8</accession>
<keyword evidence="2" id="KW-0812">Transmembrane</keyword>
<proteinExistence type="predicted"/>
<feature type="region of interest" description="Disordered" evidence="1">
    <location>
        <begin position="98"/>
        <end position="144"/>
    </location>
</feature>
<gene>
    <name evidence="3" type="ORF">RIF23_01335</name>
</gene>